<evidence type="ECO:0000313" key="4">
    <source>
        <dbReference type="Proteomes" id="UP001501407"/>
    </source>
</evidence>
<comment type="caution">
    <text evidence="3">The sequence shown here is derived from an EMBL/GenBank/DDBJ whole genome shotgun (WGS) entry which is preliminary data.</text>
</comment>
<protein>
    <recommendedName>
        <fullName evidence="2">MobA-like NTP transferase domain-containing protein</fullName>
    </recommendedName>
</protein>
<organism evidence="3 4">
    <name type="scientific">Microbacterium yannicii</name>
    <dbReference type="NCBI Taxonomy" id="671622"/>
    <lineage>
        <taxon>Bacteria</taxon>
        <taxon>Bacillati</taxon>
        <taxon>Actinomycetota</taxon>
        <taxon>Actinomycetes</taxon>
        <taxon>Micrococcales</taxon>
        <taxon>Microbacteriaceae</taxon>
        <taxon>Microbacterium</taxon>
    </lineage>
</organism>
<dbReference type="Proteomes" id="UP001501407">
    <property type="component" value="Unassembled WGS sequence"/>
</dbReference>
<keyword evidence="1" id="KW-0808">Transferase</keyword>
<gene>
    <name evidence="3" type="ORF">GCM10025760_14200</name>
</gene>
<reference evidence="4" key="1">
    <citation type="journal article" date="2019" name="Int. J. Syst. Evol. Microbiol.">
        <title>The Global Catalogue of Microorganisms (GCM) 10K type strain sequencing project: providing services to taxonomists for standard genome sequencing and annotation.</title>
        <authorList>
            <consortium name="The Broad Institute Genomics Platform"/>
            <consortium name="The Broad Institute Genome Sequencing Center for Infectious Disease"/>
            <person name="Wu L."/>
            <person name="Ma J."/>
        </authorList>
    </citation>
    <scope>NUCLEOTIDE SEQUENCE [LARGE SCALE GENOMIC DNA]</scope>
    <source>
        <strain evidence="4">JCM 18959</strain>
    </source>
</reference>
<dbReference type="RefSeq" id="WP_194413205.1">
    <property type="nucleotide sequence ID" value="NZ_BAABKZ010000001.1"/>
</dbReference>
<accession>A0ABP9M6K2</accession>
<evidence type="ECO:0000259" key="2">
    <source>
        <dbReference type="Pfam" id="PF12804"/>
    </source>
</evidence>
<dbReference type="InterPro" id="IPR025877">
    <property type="entry name" value="MobA-like_NTP_Trfase"/>
</dbReference>
<dbReference type="PANTHER" id="PTHR19136">
    <property type="entry name" value="MOLYBDENUM COFACTOR GUANYLYLTRANSFERASE"/>
    <property type="match status" value="1"/>
</dbReference>
<dbReference type="SUPFAM" id="SSF53448">
    <property type="entry name" value="Nucleotide-diphospho-sugar transferases"/>
    <property type="match status" value="1"/>
</dbReference>
<dbReference type="Gene3D" id="3.90.550.10">
    <property type="entry name" value="Spore Coat Polysaccharide Biosynthesis Protein SpsA, Chain A"/>
    <property type="match status" value="1"/>
</dbReference>
<feature type="domain" description="MobA-like NTP transferase" evidence="2">
    <location>
        <begin position="14"/>
        <end position="169"/>
    </location>
</feature>
<sequence length="215" mass="22489">MPGRRPDVPAVLGAILLAGGRGTRVDGAVKPLFEVGGRTLLAAAVTAATDAGARPLTVVAPVLDESLAVEWVREEPPFGGPVAAVVAALASWPADDDPEWTLVLACDLPGVDAAVRRLVGDLPLLPADTEGLCLGDASSRPQWLTGVYRTRALRQAASALPDRGRDQPVRTLVAELAIAVVAAPDDLTRDVDTWEDLNEARARADHAHPSLEESP</sequence>
<evidence type="ECO:0000313" key="3">
    <source>
        <dbReference type="EMBL" id="GAA5089726.1"/>
    </source>
</evidence>
<proteinExistence type="predicted"/>
<dbReference type="EMBL" id="BAABKZ010000001">
    <property type="protein sequence ID" value="GAA5089726.1"/>
    <property type="molecule type" value="Genomic_DNA"/>
</dbReference>
<keyword evidence="4" id="KW-1185">Reference proteome</keyword>
<dbReference type="PANTHER" id="PTHR19136:SF81">
    <property type="entry name" value="MOLYBDENUM COFACTOR GUANYLYLTRANSFERASE"/>
    <property type="match status" value="1"/>
</dbReference>
<dbReference type="InterPro" id="IPR029044">
    <property type="entry name" value="Nucleotide-diphossugar_trans"/>
</dbReference>
<name>A0ABP9M6K2_9MICO</name>
<dbReference type="Pfam" id="PF12804">
    <property type="entry name" value="NTP_transf_3"/>
    <property type="match status" value="1"/>
</dbReference>
<evidence type="ECO:0000256" key="1">
    <source>
        <dbReference type="ARBA" id="ARBA00022679"/>
    </source>
</evidence>